<name>A0A8J3CGM4_9BURK</name>
<feature type="compositionally biased region" description="Basic and acidic residues" evidence="1">
    <location>
        <begin position="1"/>
        <end position="15"/>
    </location>
</feature>
<sequence length="60" mass="6693">MISDKDSERDDKNQTDDESMPCGVGLKKIESKYADKYPDFIDMGARDCDSFAGCHLLCAI</sequence>
<evidence type="ECO:0000313" key="3">
    <source>
        <dbReference type="Proteomes" id="UP000614287"/>
    </source>
</evidence>
<gene>
    <name evidence="2" type="ORF">GCM10009007_07450</name>
</gene>
<comment type="caution">
    <text evidence="2">The sequence shown here is derived from an EMBL/GenBank/DDBJ whole genome shotgun (WGS) entry which is preliminary data.</text>
</comment>
<reference evidence="2" key="2">
    <citation type="submission" date="2020-09" db="EMBL/GenBank/DDBJ databases">
        <authorList>
            <person name="Sun Q."/>
            <person name="Kim S."/>
        </authorList>
    </citation>
    <scope>NUCLEOTIDE SEQUENCE</scope>
    <source>
        <strain evidence="2">KCTC 32501</strain>
    </source>
</reference>
<proteinExistence type="predicted"/>
<reference evidence="2" key="1">
    <citation type="journal article" date="2014" name="Int. J. Syst. Evol. Microbiol.">
        <title>Complete genome sequence of Corynebacterium casei LMG S-19264T (=DSM 44701T), isolated from a smear-ripened cheese.</title>
        <authorList>
            <consortium name="US DOE Joint Genome Institute (JGI-PGF)"/>
            <person name="Walter F."/>
            <person name="Albersmeier A."/>
            <person name="Kalinowski J."/>
            <person name="Ruckert C."/>
        </authorList>
    </citation>
    <scope>NUCLEOTIDE SEQUENCE</scope>
    <source>
        <strain evidence="2">KCTC 32501</strain>
    </source>
</reference>
<organism evidence="2 3">
    <name type="scientific">Formosimonas limnophila</name>
    <dbReference type="NCBI Taxonomy" id="1384487"/>
    <lineage>
        <taxon>Bacteria</taxon>
        <taxon>Pseudomonadati</taxon>
        <taxon>Pseudomonadota</taxon>
        <taxon>Betaproteobacteria</taxon>
        <taxon>Burkholderiales</taxon>
        <taxon>Burkholderiaceae</taxon>
        <taxon>Formosimonas</taxon>
    </lineage>
</organism>
<accession>A0A8J3CGM4</accession>
<evidence type="ECO:0000313" key="2">
    <source>
        <dbReference type="EMBL" id="GHA69135.1"/>
    </source>
</evidence>
<protein>
    <submittedName>
        <fullName evidence="2">Uncharacterized protein</fullName>
    </submittedName>
</protein>
<dbReference type="Proteomes" id="UP000614287">
    <property type="component" value="Unassembled WGS sequence"/>
</dbReference>
<keyword evidence="3" id="KW-1185">Reference proteome</keyword>
<feature type="region of interest" description="Disordered" evidence="1">
    <location>
        <begin position="1"/>
        <end position="23"/>
    </location>
</feature>
<evidence type="ECO:0000256" key="1">
    <source>
        <dbReference type="SAM" id="MobiDB-lite"/>
    </source>
</evidence>
<dbReference type="EMBL" id="BMZG01000003">
    <property type="protein sequence ID" value="GHA69135.1"/>
    <property type="molecule type" value="Genomic_DNA"/>
</dbReference>
<dbReference type="AlphaFoldDB" id="A0A8J3CGM4"/>